<proteinExistence type="predicted"/>
<keyword evidence="1" id="KW-0472">Membrane</keyword>
<dbReference type="OrthoDB" id="1443299at2"/>
<organism evidence="2 3">
    <name type="scientific">Paenibacillus sambharensis</name>
    <dbReference type="NCBI Taxonomy" id="1803190"/>
    <lineage>
        <taxon>Bacteria</taxon>
        <taxon>Bacillati</taxon>
        <taxon>Bacillota</taxon>
        <taxon>Bacilli</taxon>
        <taxon>Bacillales</taxon>
        <taxon>Paenibacillaceae</taxon>
        <taxon>Paenibacillus</taxon>
    </lineage>
</organism>
<feature type="transmembrane region" description="Helical" evidence="1">
    <location>
        <begin position="67"/>
        <end position="85"/>
    </location>
</feature>
<keyword evidence="1" id="KW-1133">Transmembrane helix</keyword>
<feature type="transmembrane region" description="Helical" evidence="1">
    <location>
        <begin position="12"/>
        <end position="32"/>
    </location>
</feature>
<evidence type="ECO:0008006" key="4">
    <source>
        <dbReference type="Google" id="ProtNLM"/>
    </source>
</evidence>
<evidence type="ECO:0000256" key="1">
    <source>
        <dbReference type="SAM" id="Phobius"/>
    </source>
</evidence>
<dbReference type="Proteomes" id="UP000249522">
    <property type="component" value="Unassembled WGS sequence"/>
</dbReference>
<keyword evidence="1" id="KW-0812">Transmembrane</keyword>
<feature type="transmembrane region" description="Helical" evidence="1">
    <location>
        <begin position="125"/>
        <end position="143"/>
    </location>
</feature>
<evidence type="ECO:0000313" key="2">
    <source>
        <dbReference type="EMBL" id="PZD95983.1"/>
    </source>
</evidence>
<reference evidence="2 3" key="1">
    <citation type="submission" date="2018-06" db="EMBL/GenBank/DDBJ databases">
        <title>Paenibacillus imtechensis sp. nov.</title>
        <authorList>
            <person name="Pinnaka A.K."/>
            <person name="Singh H."/>
            <person name="Kaur M."/>
        </authorList>
    </citation>
    <scope>NUCLEOTIDE SEQUENCE [LARGE SCALE GENOMIC DNA]</scope>
    <source>
        <strain evidence="2 3">SMB1</strain>
    </source>
</reference>
<comment type="caution">
    <text evidence="2">The sequence shown here is derived from an EMBL/GenBank/DDBJ whole genome shotgun (WGS) entry which is preliminary data.</text>
</comment>
<feature type="transmembrane region" description="Helical" evidence="1">
    <location>
        <begin position="92"/>
        <end position="110"/>
    </location>
</feature>
<keyword evidence="3" id="KW-1185">Reference proteome</keyword>
<protein>
    <recommendedName>
        <fullName evidence="4">DUF1440 domain-containing protein</fullName>
    </recommendedName>
</protein>
<dbReference type="EMBL" id="QKRB01000043">
    <property type="protein sequence ID" value="PZD95983.1"/>
    <property type="molecule type" value="Genomic_DNA"/>
</dbReference>
<evidence type="ECO:0000313" key="3">
    <source>
        <dbReference type="Proteomes" id="UP000249522"/>
    </source>
</evidence>
<gene>
    <name evidence="2" type="ORF">DNH61_11165</name>
</gene>
<accession>A0A2W1LAQ7</accession>
<dbReference type="AlphaFoldDB" id="A0A2W1LAQ7"/>
<sequence>MQEVCSLRGLKAGTTIRGAAAGLTAGIGLGLLMKFIQYASGERVYTLLLNIDFVPGVGARLPEAVEFLLHIAVAVPIGILYIQIVQRLGNSVPWAVAAGLLPAVITWLPLTQWSARTPSPDDAGAFIWWIAGHLVFGMLLVPFRRTYT</sequence>
<name>A0A2W1LAQ7_9BACL</name>